<evidence type="ECO:0000313" key="1">
    <source>
        <dbReference type="Proteomes" id="UP000887579"/>
    </source>
</evidence>
<dbReference type="WBParaSite" id="ES5_v2.g18014.t1">
    <property type="protein sequence ID" value="ES5_v2.g18014.t1"/>
    <property type="gene ID" value="ES5_v2.g18014"/>
</dbReference>
<protein>
    <submittedName>
        <fullName evidence="2">Bromo domain-containing protein</fullName>
    </submittedName>
</protein>
<dbReference type="Proteomes" id="UP000887579">
    <property type="component" value="Unplaced"/>
</dbReference>
<accession>A0AC34FLM4</accession>
<reference evidence="2" key="1">
    <citation type="submission" date="2022-11" db="UniProtKB">
        <authorList>
            <consortium name="WormBaseParasite"/>
        </authorList>
    </citation>
    <scope>IDENTIFICATION</scope>
</reference>
<sequence length="547" mass="62439">MENGVCQEVADNDIQWKFQEIIQLLRGFKEHRDDFQQIAHKLKGNAEPNKRPKNFYTPELCESAFKKILSISQEKPFFVELFKTIDYSEEVHALKLLEQYEDYQEKITEFVEKTLLNDKFKNMLMALEKDELSPENTEKMTRFCKSFPSLVEMVRGIDEYGKIMQKKSIFEEIMPERDKLVNLDDLKSTLNAKCEELQKQKEIENAASSASSAPETPKSLPSSSKTPQILSSSTRLAETKPLPKNTPSVKNDVSTKRSRPPSGTPLSSVSPKTPARSPITETPVIKKKKPTSSTPKIPNSIKPIAPAEQVKLRKRNSVASKKPVTYHEPTPFARDAETQTNICLLVKFDGPQLPPMIDKSKKAVSTTKGSQTTRTVMTQTGKIYLNFNNDFDTFKWYDFEDVPSEMAVELANSCLRSDHDFISDKPIKVTMYLDESKFDDPYLVKLKKHPLYKVLVEIQEADSGGFFKYPVKIEVPDYPSWIKNPMDLLTIEDLMIDGKIKDIDDLEIYCHLITTNAVVFGAIPTDAEEFAEKLVGIFNRYRTKSRK</sequence>
<evidence type="ECO:0000313" key="2">
    <source>
        <dbReference type="WBParaSite" id="ES5_v2.g18014.t1"/>
    </source>
</evidence>
<organism evidence="1 2">
    <name type="scientific">Panagrolaimus sp. ES5</name>
    <dbReference type="NCBI Taxonomy" id="591445"/>
    <lineage>
        <taxon>Eukaryota</taxon>
        <taxon>Metazoa</taxon>
        <taxon>Ecdysozoa</taxon>
        <taxon>Nematoda</taxon>
        <taxon>Chromadorea</taxon>
        <taxon>Rhabditida</taxon>
        <taxon>Tylenchina</taxon>
        <taxon>Panagrolaimomorpha</taxon>
        <taxon>Panagrolaimoidea</taxon>
        <taxon>Panagrolaimidae</taxon>
        <taxon>Panagrolaimus</taxon>
    </lineage>
</organism>
<name>A0AC34FLM4_9BILA</name>
<proteinExistence type="predicted"/>